<keyword evidence="2" id="KW-1185">Reference proteome</keyword>
<dbReference type="STRING" id="413434.SAMN04488132_11148"/>
<reference evidence="1 2" key="1">
    <citation type="submission" date="2017-02" db="EMBL/GenBank/DDBJ databases">
        <authorList>
            <person name="Peterson S.W."/>
        </authorList>
    </citation>
    <scope>NUCLEOTIDE SEQUENCE [LARGE SCALE GENOMIC DNA]</scope>
    <source>
        <strain evidence="1 2">DSM 22335</strain>
    </source>
</reference>
<protein>
    <submittedName>
        <fullName evidence="1">Uncharacterized protein</fullName>
    </submittedName>
</protein>
<dbReference type="Proteomes" id="UP000190888">
    <property type="component" value="Unassembled WGS sequence"/>
</dbReference>
<proteinExistence type="predicted"/>
<sequence>MRKILLSSLLLSGFATKAQLSEPFKELKSFSLNQHIPTDTTPYLSFYHKGVINYLYPLYKAAVRQEQLVAATDSRNYYESLSQMVSLTGDHATALTLQKASYESIPDSVKQRIVKDAQIAKDVQYADAKAYLLARAKKEKVIMLNEAGNQPRHRAFTASLLQELYQQGFRYLAVETLNPYNNASLDKVNILTGNFTCEPVAGEMIRKALETGFKLVPYEDTIASHTAKQREYAQAANIYNIIKKDSNAKILVHAGYGHIEEAALSDDHIPMAAYFKIISGIDPLTVNQVSMSEGATDNYELLTYENWLRIHATTQSVIPVLADTPIDPFETRLNDLYVIHPPTIYKNGRPGWLAMDGWRKEQSVSPAYQTLFIVQAYYIGDYHEKTIDMMVPADQTYILAPDGLYYLYLRKGKYKLVFRDKLYKMLGSKDLEVN</sequence>
<dbReference type="AlphaFoldDB" id="A0A1T4R9S6"/>
<name>A0A1T4R9S6_9BACT</name>
<dbReference type="EMBL" id="FUWH01000011">
    <property type="protein sequence ID" value="SKA12566.1"/>
    <property type="molecule type" value="Genomic_DNA"/>
</dbReference>
<gene>
    <name evidence="1" type="ORF">SAMN04488132_11148</name>
</gene>
<dbReference type="OrthoDB" id="277629at2"/>
<dbReference type="RefSeq" id="WP_139367196.1">
    <property type="nucleotide sequence ID" value="NZ_FUWH01000011.1"/>
</dbReference>
<evidence type="ECO:0000313" key="1">
    <source>
        <dbReference type="EMBL" id="SKA12566.1"/>
    </source>
</evidence>
<accession>A0A1T4R9S6</accession>
<organism evidence="1 2">
    <name type="scientific">Sediminibacterium ginsengisoli</name>
    <dbReference type="NCBI Taxonomy" id="413434"/>
    <lineage>
        <taxon>Bacteria</taxon>
        <taxon>Pseudomonadati</taxon>
        <taxon>Bacteroidota</taxon>
        <taxon>Chitinophagia</taxon>
        <taxon>Chitinophagales</taxon>
        <taxon>Chitinophagaceae</taxon>
        <taxon>Sediminibacterium</taxon>
    </lineage>
</organism>
<evidence type="ECO:0000313" key="2">
    <source>
        <dbReference type="Proteomes" id="UP000190888"/>
    </source>
</evidence>